<dbReference type="OrthoDB" id="4374883at2"/>
<accession>A0A8H9LS86</accession>
<reference evidence="4" key="5">
    <citation type="submission" date="2020-09" db="EMBL/GenBank/DDBJ databases">
        <authorList>
            <person name="Sun Q."/>
            <person name="Ohkuma M."/>
        </authorList>
    </citation>
    <scope>NUCLEOTIDE SEQUENCE</scope>
    <source>
        <strain evidence="4">JCM 4434</strain>
    </source>
</reference>
<reference evidence="5" key="4">
    <citation type="submission" date="2016-08" db="EMBL/GenBank/DDBJ databases">
        <title>Sequencing, Assembly and Comparative Genomics of S. aureofaciens ATCC 10762.</title>
        <authorList>
            <person name="Gradnigo J.S."/>
            <person name="Johnson N."/>
            <person name="Somerville G.A."/>
        </authorList>
    </citation>
    <scope>NUCLEOTIDE SEQUENCE [LARGE SCALE GENOMIC DNA]</scope>
    <source>
        <strain evidence="5">ATCC 10762</strain>
    </source>
</reference>
<dbReference type="PANTHER" id="PTHR40763:SF4">
    <property type="entry name" value="DUF1707 DOMAIN-CONTAINING PROTEIN"/>
    <property type="match status" value="1"/>
</dbReference>
<evidence type="ECO:0000256" key="1">
    <source>
        <dbReference type="SAM" id="Phobius"/>
    </source>
</evidence>
<accession>A0A1E7NAD7</accession>
<reference evidence="5 6" key="2">
    <citation type="submission" date="2014-07" db="EMBL/GenBank/DDBJ databases">
        <authorList>
            <person name="Zhang J.E."/>
            <person name="Yang H."/>
            <person name="Guo J."/>
            <person name="Deng Z."/>
            <person name="Luo H."/>
            <person name="Luo M."/>
            <person name="Zhao B."/>
        </authorList>
    </citation>
    <scope>NUCLEOTIDE SEQUENCE [LARGE SCALE GENOMIC DNA]</scope>
    <source>
        <strain evidence="5">ATCC 10762</strain>
        <strain evidence="6">ATCC 10762 / DSM 40127 / CCM 3239 / JCM 4008 / LMG 5968 / NBRC 12843 / NCIMB 8234 / A-377</strain>
    </source>
</reference>
<comment type="caution">
    <text evidence="5">The sequence shown here is derived from an EMBL/GenBank/DDBJ whole genome shotgun (WGS) entry which is preliminary data.</text>
</comment>
<dbReference type="Proteomes" id="UP000610124">
    <property type="component" value="Unassembled WGS sequence"/>
</dbReference>
<dbReference type="InterPro" id="IPR012551">
    <property type="entry name" value="DUF1707_SHOCT-like"/>
</dbReference>
<reference evidence="6" key="3">
    <citation type="submission" date="2016-08" db="EMBL/GenBank/DDBJ databases">
        <title>Sequencing, assembly and comparative genomics of S. aureofaciens ATCC 10762.</title>
        <authorList>
            <person name="Gradnigo J.S."/>
            <person name="Johnson N."/>
            <person name="Somerville G.A."/>
        </authorList>
    </citation>
    <scope>NUCLEOTIDE SEQUENCE [LARGE SCALE GENOMIC DNA]</scope>
    <source>
        <strain evidence="6">ATCC 10762 / DSM 40127 / CCM 3239 / JCM 4008 / LMG 5968 / NBRC 12843 / NCIMB 8234 / A-377</strain>
    </source>
</reference>
<feature type="domain" description="DUF1707" evidence="2">
    <location>
        <begin position="1"/>
        <end position="53"/>
    </location>
</feature>
<dbReference type="EMBL" id="JPRF03000019">
    <property type="protein sequence ID" value="OEV37657.1"/>
    <property type="molecule type" value="Genomic_DNA"/>
</dbReference>
<dbReference type="AlphaFoldDB" id="A0A1E7NAD7"/>
<keyword evidence="1" id="KW-0812">Transmembrane</keyword>
<feature type="transmembrane region" description="Helical" evidence="1">
    <location>
        <begin position="85"/>
        <end position="108"/>
    </location>
</feature>
<evidence type="ECO:0000259" key="2">
    <source>
        <dbReference type="Pfam" id="PF08044"/>
    </source>
</evidence>
<keyword evidence="6" id="KW-1185">Reference proteome</keyword>
<dbReference type="InterPro" id="IPR025241">
    <property type="entry name" value="DUF4190"/>
</dbReference>
<sequence length="151" mass="15957">MRASHADRDRTVDVLKAGFAEGRLSVQEYEQRHEAAARAVTYGELAALVADLPSGPMAAPLQSAQAVPATFLVPPPVPQARPTNVLAVVSLVCGLTGFLVLPVVPALITGHTARSQIRERNMDGDWAAVLGLVLGYLGAAFWSLMFLLAIA</sequence>
<dbReference type="PANTHER" id="PTHR40763">
    <property type="entry name" value="MEMBRANE PROTEIN-RELATED"/>
    <property type="match status" value="1"/>
</dbReference>
<dbReference type="Proteomes" id="UP000037395">
    <property type="component" value="Unassembled WGS sequence"/>
</dbReference>
<gene>
    <name evidence="4" type="ORF">GCM10010502_50260</name>
    <name evidence="5" type="ORF">HS99_0025485</name>
</gene>
<evidence type="ECO:0000259" key="3">
    <source>
        <dbReference type="Pfam" id="PF13828"/>
    </source>
</evidence>
<evidence type="ECO:0000313" key="5">
    <source>
        <dbReference type="EMBL" id="OEV37657.1"/>
    </source>
</evidence>
<protein>
    <submittedName>
        <fullName evidence="5">Uncharacterized protein</fullName>
    </submittedName>
</protein>
<evidence type="ECO:0000313" key="6">
    <source>
        <dbReference type="Proteomes" id="UP000037395"/>
    </source>
</evidence>
<dbReference type="EMBL" id="BMUB01000013">
    <property type="protein sequence ID" value="GGU91005.1"/>
    <property type="molecule type" value="Genomic_DNA"/>
</dbReference>
<proteinExistence type="predicted"/>
<name>A0A1E7NAD7_KITAU</name>
<reference evidence="4" key="1">
    <citation type="journal article" date="2014" name="Int. J. Syst. Evol. Microbiol.">
        <title>Complete genome sequence of Corynebacterium casei LMG S-19264T (=DSM 44701T), isolated from a smear-ripened cheese.</title>
        <authorList>
            <consortium name="US DOE Joint Genome Institute (JGI-PGF)"/>
            <person name="Walter F."/>
            <person name="Albersmeier A."/>
            <person name="Kalinowski J."/>
            <person name="Ruckert C."/>
        </authorList>
    </citation>
    <scope>NUCLEOTIDE SEQUENCE</scope>
    <source>
        <strain evidence="4">JCM 4434</strain>
    </source>
</reference>
<dbReference type="Pfam" id="PF08044">
    <property type="entry name" value="DUF1707"/>
    <property type="match status" value="1"/>
</dbReference>
<evidence type="ECO:0000313" key="4">
    <source>
        <dbReference type="EMBL" id="GGU91005.1"/>
    </source>
</evidence>
<dbReference type="Pfam" id="PF13828">
    <property type="entry name" value="DUF4190"/>
    <property type="match status" value="1"/>
</dbReference>
<keyword evidence="1" id="KW-0472">Membrane</keyword>
<keyword evidence="1" id="KW-1133">Transmembrane helix</keyword>
<feature type="domain" description="DUF4190" evidence="3">
    <location>
        <begin position="86"/>
        <end position="144"/>
    </location>
</feature>
<organism evidence="5 6">
    <name type="scientific">Kitasatospora aureofaciens</name>
    <name type="common">Streptomyces aureofaciens</name>
    <dbReference type="NCBI Taxonomy" id="1894"/>
    <lineage>
        <taxon>Bacteria</taxon>
        <taxon>Bacillati</taxon>
        <taxon>Actinomycetota</taxon>
        <taxon>Actinomycetes</taxon>
        <taxon>Kitasatosporales</taxon>
        <taxon>Streptomycetaceae</taxon>
        <taxon>Kitasatospora</taxon>
    </lineage>
</organism>
<dbReference type="KEGG" id="kau:B6264_14275"/>
<feature type="transmembrane region" description="Helical" evidence="1">
    <location>
        <begin position="128"/>
        <end position="150"/>
    </location>
</feature>